<reference evidence="3 4" key="1">
    <citation type="submission" date="2024-04" db="EMBL/GenBank/DDBJ databases">
        <title>Polymorphospora sp. isolated from Baiyangdian Lake in Xiong'an New Area.</title>
        <authorList>
            <person name="Zhang X."/>
            <person name="Liu J."/>
        </authorList>
    </citation>
    <scope>NUCLEOTIDE SEQUENCE [LARGE SCALE GENOMIC DNA]</scope>
    <source>
        <strain evidence="3 4">2-325</strain>
    </source>
</reference>
<organism evidence="3 4">
    <name type="scientific">Polymorphospora lycopeni</name>
    <dbReference type="NCBI Taxonomy" id="3140240"/>
    <lineage>
        <taxon>Bacteria</taxon>
        <taxon>Bacillati</taxon>
        <taxon>Actinomycetota</taxon>
        <taxon>Actinomycetes</taxon>
        <taxon>Micromonosporales</taxon>
        <taxon>Micromonosporaceae</taxon>
        <taxon>Polymorphospora</taxon>
    </lineage>
</organism>
<feature type="compositionally biased region" description="Low complexity" evidence="1">
    <location>
        <begin position="24"/>
        <end position="38"/>
    </location>
</feature>
<feature type="transmembrane region" description="Helical" evidence="2">
    <location>
        <begin position="119"/>
        <end position="139"/>
    </location>
</feature>
<keyword evidence="2" id="KW-0812">Transmembrane</keyword>
<gene>
    <name evidence="3" type="ORF">AAFH96_27540</name>
</gene>
<evidence type="ECO:0000313" key="4">
    <source>
        <dbReference type="Proteomes" id="UP001582793"/>
    </source>
</evidence>
<evidence type="ECO:0000256" key="2">
    <source>
        <dbReference type="SAM" id="Phobius"/>
    </source>
</evidence>
<protein>
    <recommendedName>
        <fullName evidence="5">Cell division protein FtsL</fullName>
    </recommendedName>
</protein>
<evidence type="ECO:0000313" key="3">
    <source>
        <dbReference type="EMBL" id="MFB6396826.1"/>
    </source>
</evidence>
<accession>A0ABV5D0M7</accession>
<name>A0ABV5D0M7_9ACTN</name>
<sequence>MSERISGGNGVERDTMRRAPRSGGRTTDATTSRNTTRARGGRGAATGARDIASARGTSVAGRENRDGAVREFPTQGSAALAPREQEWRATAEPAGAEVDAQPAPRLRVAPPRPVAVPRAPFVAAVLVLVVGGVLGILVINTKINENAFRLDSLQTEQAALDVREQKLKREIAQHEAPGNLTARARQLGLVESKQPAFIRLPDGQVIGIPQPAGGQPAISSQQGAGQ</sequence>
<feature type="region of interest" description="Disordered" evidence="1">
    <location>
        <begin position="1"/>
        <end position="104"/>
    </location>
</feature>
<proteinExistence type="predicted"/>
<keyword evidence="2" id="KW-0472">Membrane</keyword>
<dbReference type="Proteomes" id="UP001582793">
    <property type="component" value="Unassembled WGS sequence"/>
</dbReference>
<evidence type="ECO:0008006" key="5">
    <source>
        <dbReference type="Google" id="ProtNLM"/>
    </source>
</evidence>
<evidence type="ECO:0000256" key="1">
    <source>
        <dbReference type="SAM" id="MobiDB-lite"/>
    </source>
</evidence>
<comment type="caution">
    <text evidence="3">The sequence shown here is derived from an EMBL/GenBank/DDBJ whole genome shotgun (WGS) entry which is preliminary data.</text>
</comment>
<keyword evidence="2" id="KW-1133">Transmembrane helix</keyword>
<dbReference type="EMBL" id="JBCGDC010000109">
    <property type="protein sequence ID" value="MFB6396826.1"/>
    <property type="molecule type" value="Genomic_DNA"/>
</dbReference>
<keyword evidence="4" id="KW-1185">Reference proteome</keyword>